<reference evidence="2" key="1">
    <citation type="submission" date="2020-12" db="EMBL/GenBank/DDBJ databases">
        <title>Sedimentitalea sp. nov., isolated from sand in Incheon.</title>
        <authorList>
            <person name="Kim W."/>
        </authorList>
    </citation>
    <scope>NUCLEOTIDE SEQUENCE</scope>
    <source>
        <strain evidence="2">CAU 1593</strain>
    </source>
</reference>
<dbReference type="EMBL" id="JAELVR010000004">
    <property type="protein sequence ID" value="MBJ6371384.1"/>
    <property type="molecule type" value="Genomic_DNA"/>
</dbReference>
<keyword evidence="3" id="KW-1185">Reference proteome</keyword>
<accession>A0A8J7JAD7</accession>
<name>A0A8J7JAD7_9RHOB</name>
<feature type="compositionally biased region" description="Basic and acidic residues" evidence="1">
    <location>
        <begin position="121"/>
        <end position="130"/>
    </location>
</feature>
<organism evidence="2 3">
    <name type="scientific">Sedimentitalea arenosa</name>
    <dbReference type="NCBI Taxonomy" id="2798803"/>
    <lineage>
        <taxon>Bacteria</taxon>
        <taxon>Pseudomonadati</taxon>
        <taxon>Pseudomonadota</taxon>
        <taxon>Alphaproteobacteria</taxon>
        <taxon>Rhodobacterales</taxon>
        <taxon>Paracoccaceae</taxon>
        <taxon>Sedimentitalea</taxon>
    </lineage>
</organism>
<evidence type="ECO:0000313" key="3">
    <source>
        <dbReference type="Proteomes" id="UP000619079"/>
    </source>
</evidence>
<gene>
    <name evidence="2" type="ORF">JF290_07575</name>
</gene>
<dbReference type="RefSeq" id="WP_199024236.1">
    <property type="nucleotide sequence ID" value="NZ_JAELVR010000004.1"/>
</dbReference>
<dbReference type="Proteomes" id="UP000619079">
    <property type="component" value="Unassembled WGS sequence"/>
</dbReference>
<feature type="region of interest" description="Disordered" evidence="1">
    <location>
        <begin position="113"/>
        <end position="145"/>
    </location>
</feature>
<dbReference type="AlphaFoldDB" id="A0A8J7JAD7"/>
<evidence type="ECO:0000256" key="1">
    <source>
        <dbReference type="SAM" id="MobiDB-lite"/>
    </source>
</evidence>
<proteinExistence type="predicted"/>
<protein>
    <submittedName>
        <fullName evidence="2">Uncharacterized protein</fullName>
    </submittedName>
</protein>
<evidence type="ECO:0000313" key="2">
    <source>
        <dbReference type="EMBL" id="MBJ6371384.1"/>
    </source>
</evidence>
<sequence length="204" mass="22228">MSDPAKSIHVEDVLSSIRRIVTDETASAVDASVSASSAPERFILTPALRVPRELAVAPKAQMAVPLALGQYRREDVPKAPDTDDAKINHGNSDPFLLQAEHMIAAGPAETCEGMADDETGAEPRSREPHAQDANSGTQETATADADRTARLEQLAQVDPDMLRSMVAEIVREELQGPLGERITRNVRKLVRREINRAMTAHEFD</sequence>
<comment type="caution">
    <text evidence="2">The sequence shown here is derived from an EMBL/GenBank/DDBJ whole genome shotgun (WGS) entry which is preliminary data.</text>
</comment>